<accession>X1SYD3</accession>
<dbReference type="Pfam" id="PF07311">
    <property type="entry name" value="Dodecin"/>
    <property type="match status" value="1"/>
</dbReference>
<gene>
    <name evidence="1" type="ORF">S12H4_21559</name>
</gene>
<dbReference type="PANTHER" id="PTHR39324">
    <property type="entry name" value="CALCIUM DODECIN"/>
    <property type="match status" value="1"/>
</dbReference>
<reference evidence="1" key="1">
    <citation type="journal article" date="2014" name="Front. Microbiol.">
        <title>High frequency of phylogenetically diverse reductive dehalogenase-homologous genes in deep subseafloor sedimentary metagenomes.</title>
        <authorList>
            <person name="Kawai M."/>
            <person name="Futagami T."/>
            <person name="Toyoda A."/>
            <person name="Takaki Y."/>
            <person name="Nishi S."/>
            <person name="Hori S."/>
            <person name="Arai W."/>
            <person name="Tsubouchi T."/>
            <person name="Morono Y."/>
            <person name="Uchiyama I."/>
            <person name="Ito T."/>
            <person name="Fujiyama A."/>
            <person name="Inagaki F."/>
            <person name="Takami H."/>
        </authorList>
    </citation>
    <scope>NUCLEOTIDE SEQUENCE</scope>
    <source>
        <strain evidence="1">Expedition CK06-06</strain>
    </source>
</reference>
<evidence type="ECO:0008006" key="2">
    <source>
        <dbReference type="Google" id="ProtNLM"/>
    </source>
</evidence>
<evidence type="ECO:0000313" key="1">
    <source>
        <dbReference type="EMBL" id="GAI84141.1"/>
    </source>
</evidence>
<comment type="caution">
    <text evidence="1">The sequence shown here is derived from an EMBL/GenBank/DDBJ whole genome shotgun (WGS) entry which is preliminary data.</text>
</comment>
<dbReference type="InterPro" id="IPR009923">
    <property type="entry name" value="Dodecin"/>
</dbReference>
<proteinExistence type="predicted"/>
<dbReference type="EMBL" id="BARW01011103">
    <property type="protein sequence ID" value="GAI84141.1"/>
    <property type="molecule type" value="Genomic_DNA"/>
</dbReference>
<organism evidence="1">
    <name type="scientific">marine sediment metagenome</name>
    <dbReference type="NCBI Taxonomy" id="412755"/>
    <lineage>
        <taxon>unclassified sequences</taxon>
        <taxon>metagenomes</taxon>
        <taxon>ecological metagenomes</taxon>
    </lineage>
</organism>
<dbReference type="InterPro" id="IPR036694">
    <property type="entry name" value="Dodecin-like_sf"/>
</dbReference>
<dbReference type="PANTHER" id="PTHR39324:SF1">
    <property type="entry name" value="CALCIUM DODECIN"/>
    <property type="match status" value="1"/>
</dbReference>
<dbReference type="Gene3D" id="3.30.1660.10">
    <property type="entry name" value="Flavin-binding protein dodecin"/>
    <property type="match status" value="1"/>
</dbReference>
<sequence>MESTYKVIELIGTSPNSWEEAAKNAVDTARKTLKDLRIAEAVEFDMKVEDGKVTAYRTKVKVSFKYQE</sequence>
<name>X1SYD3_9ZZZZ</name>
<dbReference type="InterPro" id="IPR025543">
    <property type="entry name" value="Dodecin-like"/>
</dbReference>
<protein>
    <recommendedName>
        <fullName evidence="2">Transporter</fullName>
    </recommendedName>
</protein>
<dbReference type="SUPFAM" id="SSF89807">
    <property type="entry name" value="Dodecin-like"/>
    <property type="match status" value="1"/>
</dbReference>
<dbReference type="AlphaFoldDB" id="X1SYD3"/>